<proteinExistence type="inferred from homology"/>
<dbReference type="AlphaFoldDB" id="L1LB59"/>
<comment type="similarity">
    <text evidence="3">Belongs to the VTA1 family.</text>
</comment>
<protein>
    <recommendedName>
        <fullName evidence="13">Vta1 C-terminal domain-containing protein</fullName>
    </recommendedName>
</protein>
<dbReference type="GO" id="GO:0032511">
    <property type="term" value="P:late endosome to vacuole transport via multivesicular body sorting pathway"/>
    <property type="evidence" value="ECO:0007669"/>
    <property type="project" value="InterPro"/>
</dbReference>
<evidence type="ECO:0000313" key="11">
    <source>
        <dbReference type="EMBL" id="EKX72677.1"/>
    </source>
</evidence>
<evidence type="ECO:0000256" key="6">
    <source>
        <dbReference type="ARBA" id="ARBA00022753"/>
    </source>
</evidence>
<evidence type="ECO:0000256" key="8">
    <source>
        <dbReference type="ARBA" id="ARBA00023136"/>
    </source>
</evidence>
<dbReference type="InterPro" id="IPR044538">
    <property type="entry name" value="Vta1-like"/>
</dbReference>
<dbReference type="GO" id="GO:0010008">
    <property type="term" value="C:endosome membrane"/>
    <property type="evidence" value="ECO:0007669"/>
    <property type="project" value="UniProtKB-SubCell"/>
</dbReference>
<comment type="caution">
    <text evidence="11">The sequence shown here is derived from an EMBL/GenBank/DDBJ whole genome shotgun (WGS) entry which is preliminary data.</text>
</comment>
<feature type="domain" description="Vta1/callose synthase N-terminal" evidence="9">
    <location>
        <begin position="8"/>
        <end position="136"/>
    </location>
</feature>
<reference evidence="11 12" key="1">
    <citation type="journal article" date="2012" name="BMC Genomics">
        <title>Comparative genomic analysis and phylogenetic position of Theileria equi.</title>
        <authorList>
            <person name="Kappmeyer L.S."/>
            <person name="Thiagarajan M."/>
            <person name="Herndon D.R."/>
            <person name="Ramsay J.D."/>
            <person name="Caler E."/>
            <person name="Djikeng A."/>
            <person name="Gillespie J.J."/>
            <person name="Lau A.O."/>
            <person name="Roalson E.H."/>
            <person name="Silva J.C."/>
            <person name="Silva M.G."/>
            <person name="Suarez C.E."/>
            <person name="Ueti M.W."/>
            <person name="Nene V.M."/>
            <person name="Mealey R.H."/>
            <person name="Knowles D.P."/>
            <person name="Brayton K.A."/>
        </authorList>
    </citation>
    <scope>NUCLEOTIDE SEQUENCE [LARGE SCALE GENOMIC DNA]</scope>
    <source>
        <strain evidence="11 12">WA</strain>
    </source>
</reference>
<organism evidence="11 12">
    <name type="scientific">Theileria equi strain WA</name>
    <dbReference type="NCBI Taxonomy" id="1537102"/>
    <lineage>
        <taxon>Eukaryota</taxon>
        <taxon>Sar</taxon>
        <taxon>Alveolata</taxon>
        <taxon>Apicomplexa</taxon>
        <taxon>Aconoidasida</taxon>
        <taxon>Piroplasmida</taxon>
        <taxon>Theileriidae</taxon>
        <taxon>Theileria</taxon>
    </lineage>
</organism>
<dbReference type="GO" id="GO:0005771">
    <property type="term" value="C:multivesicular body"/>
    <property type="evidence" value="ECO:0007669"/>
    <property type="project" value="TreeGrafter"/>
</dbReference>
<dbReference type="KEGG" id="beq:BEWA_012360"/>
<evidence type="ECO:0000256" key="7">
    <source>
        <dbReference type="ARBA" id="ARBA00022927"/>
    </source>
</evidence>
<dbReference type="RefSeq" id="XP_004832129.1">
    <property type="nucleotide sequence ID" value="XM_004832072.1"/>
</dbReference>
<keyword evidence="4" id="KW-0813">Transport</keyword>
<evidence type="ECO:0000256" key="4">
    <source>
        <dbReference type="ARBA" id="ARBA00022448"/>
    </source>
</evidence>
<dbReference type="InterPro" id="IPR041212">
    <property type="entry name" value="Vta1_C"/>
</dbReference>
<dbReference type="OrthoDB" id="10356593at2759"/>
<sequence length="225" mass="25710">MSFCEKYKSYLRRADEIKGVCPVAAFFCLSFVVEKLKEKYIEDKTNNELRCELSTLLDQAEGLKEKYGPFNIQDCVTFTKEMIEDAESDENPKTSMGKFCTIVTLTDVISTFGNSEECTKMRKYAKYRALEKKRHIESKMQRQVPDTLNADEKIDSATSNGDGIIQCSKEVNSPEYTHKCDEEVMISQRIVQYAKSAISALSFNDYPEAEKNLRSALLALKSIEY</sequence>
<evidence type="ECO:0000256" key="1">
    <source>
        <dbReference type="ARBA" id="ARBA00004481"/>
    </source>
</evidence>
<name>L1LB59_THEEQ</name>
<keyword evidence="12" id="KW-1185">Reference proteome</keyword>
<dbReference type="Pfam" id="PF18097">
    <property type="entry name" value="Vta1_C"/>
    <property type="match status" value="1"/>
</dbReference>
<dbReference type="InterPro" id="IPR039431">
    <property type="entry name" value="Vta1/CALS_N"/>
</dbReference>
<evidence type="ECO:0000256" key="2">
    <source>
        <dbReference type="ARBA" id="ARBA00004496"/>
    </source>
</evidence>
<dbReference type="GeneID" id="15804312"/>
<dbReference type="InterPro" id="IPR023175">
    <property type="entry name" value="Vta1/CALS_N_sf"/>
</dbReference>
<dbReference type="Gene3D" id="1.25.40.270">
    <property type="entry name" value="Vacuolar protein sorting-associated protein vta1"/>
    <property type="match status" value="1"/>
</dbReference>
<dbReference type="EMBL" id="ACOU01000004">
    <property type="protein sequence ID" value="EKX72677.1"/>
    <property type="molecule type" value="Genomic_DNA"/>
</dbReference>
<keyword evidence="8" id="KW-0472">Membrane</keyword>
<evidence type="ECO:0000256" key="5">
    <source>
        <dbReference type="ARBA" id="ARBA00022490"/>
    </source>
</evidence>
<dbReference type="GO" id="GO:0015031">
    <property type="term" value="P:protein transport"/>
    <property type="evidence" value="ECO:0007669"/>
    <property type="project" value="UniProtKB-KW"/>
</dbReference>
<gene>
    <name evidence="11" type="ORF">BEWA_012360</name>
</gene>
<dbReference type="Proteomes" id="UP000031512">
    <property type="component" value="Unassembled WGS sequence"/>
</dbReference>
<dbReference type="PANTHER" id="PTHR46009">
    <property type="entry name" value="VACUOLAR PROTEIN SORTING-ASSOCIATED PROTEIN VTA1 HOMOLOG"/>
    <property type="match status" value="1"/>
</dbReference>
<dbReference type="STRING" id="1537102.L1LB59"/>
<dbReference type="PANTHER" id="PTHR46009:SF1">
    <property type="entry name" value="VACUOLAR PROTEIN SORTING-ASSOCIATED PROTEIN VTA1 HOMOLOG"/>
    <property type="match status" value="1"/>
</dbReference>
<comment type="subcellular location">
    <subcellularLocation>
        <location evidence="2">Cytoplasm</location>
    </subcellularLocation>
    <subcellularLocation>
        <location evidence="1">Endosome membrane</location>
        <topology evidence="1">Peripheral membrane protein</topology>
    </subcellularLocation>
</comment>
<keyword evidence="6" id="KW-0967">Endosome</keyword>
<dbReference type="VEuPathDB" id="PiroplasmaDB:BEWA_012360"/>
<keyword evidence="7" id="KW-0653">Protein transport</keyword>
<evidence type="ECO:0000256" key="3">
    <source>
        <dbReference type="ARBA" id="ARBA00007895"/>
    </source>
</evidence>
<evidence type="ECO:0000313" key="12">
    <source>
        <dbReference type="Proteomes" id="UP000031512"/>
    </source>
</evidence>
<keyword evidence="5" id="KW-0963">Cytoplasm</keyword>
<evidence type="ECO:0008006" key="13">
    <source>
        <dbReference type="Google" id="ProtNLM"/>
    </source>
</evidence>
<accession>L1LB59</accession>
<dbReference type="Pfam" id="PF04652">
    <property type="entry name" value="Vta1"/>
    <property type="match status" value="1"/>
</dbReference>
<dbReference type="Gene3D" id="1.20.5.420">
    <property type="entry name" value="Immunoglobulin FC, subunit C"/>
    <property type="match status" value="1"/>
</dbReference>
<evidence type="ECO:0000259" key="10">
    <source>
        <dbReference type="Pfam" id="PF18097"/>
    </source>
</evidence>
<feature type="domain" description="Vta1 C-terminal" evidence="10">
    <location>
        <begin position="193"/>
        <end position="217"/>
    </location>
</feature>
<evidence type="ECO:0000259" key="9">
    <source>
        <dbReference type="Pfam" id="PF04652"/>
    </source>
</evidence>